<dbReference type="EMBL" id="JAVRQU010000004">
    <property type="protein sequence ID" value="KAK5704179.1"/>
    <property type="molecule type" value="Genomic_DNA"/>
</dbReference>
<sequence length="255" mass="28840">MERVTFSNAFESPGGTTFDDGKHTMGATINTTPEVVKDTSPRWLLPSTQPLLLWTPRIRLQPFFSRDGDGFWHCQHTYPAKKTHKKRKIPVNEIEEFSDRRDFYQGRVQREEDHPTWNPDRKEKKALPAGANTALGKGKAVAVKEERDNEDDDDHVIAVLGPENPTFSGSDTIILTASLKFEMWLDDKPVPPPGRTQVTAPFDIDNTTNRGSKPSKTVYYHDQGTVYVMNAAHDPQHSSIKISHLHTSPNFLPRP</sequence>
<dbReference type="Proteomes" id="UP001310594">
    <property type="component" value="Unassembled WGS sequence"/>
</dbReference>
<proteinExistence type="predicted"/>
<feature type="compositionally biased region" description="Polar residues" evidence="1">
    <location>
        <begin position="1"/>
        <end position="10"/>
    </location>
</feature>
<evidence type="ECO:0000313" key="2">
    <source>
        <dbReference type="EMBL" id="KAK5704179.1"/>
    </source>
</evidence>
<evidence type="ECO:0000256" key="1">
    <source>
        <dbReference type="SAM" id="MobiDB-lite"/>
    </source>
</evidence>
<protein>
    <submittedName>
        <fullName evidence="2">Uncharacterized protein</fullName>
    </submittedName>
</protein>
<reference evidence="2" key="1">
    <citation type="submission" date="2023-08" db="EMBL/GenBank/DDBJ databases">
        <title>Black Yeasts Isolated from many extreme environments.</title>
        <authorList>
            <person name="Coleine C."/>
            <person name="Stajich J.E."/>
            <person name="Selbmann L."/>
        </authorList>
    </citation>
    <scope>NUCLEOTIDE SEQUENCE</scope>
    <source>
        <strain evidence="2">CCFEE 5810</strain>
    </source>
</reference>
<dbReference type="AlphaFoldDB" id="A0AAN7WFZ9"/>
<accession>A0AAN7WFZ9</accession>
<name>A0AAN7WFZ9_9PEZI</name>
<organism evidence="2 3">
    <name type="scientific">Elasticomyces elasticus</name>
    <dbReference type="NCBI Taxonomy" id="574655"/>
    <lineage>
        <taxon>Eukaryota</taxon>
        <taxon>Fungi</taxon>
        <taxon>Dikarya</taxon>
        <taxon>Ascomycota</taxon>
        <taxon>Pezizomycotina</taxon>
        <taxon>Dothideomycetes</taxon>
        <taxon>Dothideomycetidae</taxon>
        <taxon>Mycosphaerellales</taxon>
        <taxon>Teratosphaeriaceae</taxon>
        <taxon>Elasticomyces</taxon>
    </lineage>
</organism>
<comment type="caution">
    <text evidence="2">The sequence shown here is derived from an EMBL/GenBank/DDBJ whole genome shotgun (WGS) entry which is preliminary data.</text>
</comment>
<evidence type="ECO:0000313" key="3">
    <source>
        <dbReference type="Proteomes" id="UP001310594"/>
    </source>
</evidence>
<gene>
    <name evidence="2" type="ORF">LTR97_003192</name>
</gene>
<feature type="region of interest" description="Disordered" evidence="1">
    <location>
        <begin position="1"/>
        <end position="26"/>
    </location>
</feature>